<dbReference type="AlphaFoldDB" id="J8ZU33"/>
<reference evidence="2 3" key="1">
    <citation type="submission" date="2011-08" db="EMBL/GenBank/DDBJ databases">
        <authorList>
            <person name="Liu Z.J."/>
            <person name="Shi F.L."/>
            <person name="Lu J.Q."/>
            <person name="Li M."/>
            <person name="Wang Z.L."/>
        </authorList>
    </citation>
    <scope>NUCLEOTIDE SEQUENCE [LARGE SCALE GENOMIC DNA]</scope>
    <source>
        <strain evidence="2 3">USNM 41457</strain>
    </source>
</reference>
<protein>
    <submittedName>
        <fullName evidence="2">Uncharacterized protein</fullName>
    </submittedName>
</protein>
<dbReference type="EMBL" id="AFBI03000044">
    <property type="protein sequence ID" value="EJW03163.1"/>
    <property type="molecule type" value="Genomic_DNA"/>
</dbReference>
<sequence>MAQIHLWQFLRSAKTAITNFAKDIFETWNVIVNSIVNDEMYFINQSLILMSIILVLSCFVFCMIKTNLHTLSIPGMLVLSQLLLAANEFFIECEHQKKNIENFFIIFHYYITWFCVDLTYIK</sequence>
<keyword evidence="1" id="KW-0472">Membrane</keyword>
<gene>
    <name evidence="2" type="ORF">EDEG_02468</name>
</gene>
<proteinExistence type="predicted"/>
<accession>J8ZU33</accession>
<organism evidence="2 3">
    <name type="scientific">Edhazardia aedis (strain USNM 41457)</name>
    <name type="common">Microsporidian parasite</name>
    <dbReference type="NCBI Taxonomy" id="1003232"/>
    <lineage>
        <taxon>Eukaryota</taxon>
        <taxon>Fungi</taxon>
        <taxon>Fungi incertae sedis</taxon>
        <taxon>Microsporidia</taxon>
        <taxon>Edhazardia</taxon>
    </lineage>
</organism>
<name>J8ZU33_EDHAE</name>
<dbReference type="VEuPathDB" id="MicrosporidiaDB:EDEG_02468"/>
<comment type="caution">
    <text evidence="2">The sequence shown here is derived from an EMBL/GenBank/DDBJ whole genome shotgun (WGS) entry which is preliminary data.</text>
</comment>
<keyword evidence="1" id="KW-1133">Transmembrane helix</keyword>
<reference evidence="3" key="2">
    <citation type="submission" date="2015-07" db="EMBL/GenBank/DDBJ databases">
        <title>Contrasting host-pathogen interactions and genome evolution in two generalist and specialist microsporidian pathogens of mosquitoes.</title>
        <authorList>
            <consortium name="The Broad Institute Genomics Platform"/>
            <consortium name="The Broad Institute Genome Sequencing Center for Infectious Disease"/>
            <person name="Cuomo C.A."/>
            <person name="Sanscrainte N.D."/>
            <person name="Goldberg J.M."/>
            <person name="Heiman D."/>
            <person name="Young S."/>
            <person name="Zeng Q."/>
            <person name="Becnel J.J."/>
            <person name="Birren B.W."/>
        </authorList>
    </citation>
    <scope>NUCLEOTIDE SEQUENCE [LARGE SCALE GENOMIC DNA]</scope>
    <source>
        <strain evidence="3">USNM 41457</strain>
    </source>
</reference>
<evidence type="ECO:0000313" key="2">
    <source>
        <dbReference type="EMBL" id="EJW03163.1"/>
    </source>
</evidence>
<feature type="transmembrane region" description="Helical" evidence="1">
    <location>
        <begin position="103"/>
        <end position="121"/>
    </location>
</feature>
<keyword evidence="3" id="KW-1185">Reference proteome</keyword>
<dbReference type="Proteomes" id="UP000003163">
    <property type="component" value="Unassembled WGS sequence"/>
</dbReference>
<evidence type="ECO:0000256" key="1">
    <source>
        <dbReference type="SAM" id="Phobius"/>
    </source>
</evidence>
<feature type="transmembrane region" description="Helical" evidence="1">
    <location>
        <begin position="42"/>
        <end position="64"/>
    </location>
</feature>
<keyword evidence="1" id="KW-0812">Transmembrane</keyword>
<dbReference type="InParanoid" id="J8ZU33"/>
<feature type="transmembrane region" description="Helical" evidence="1">
    <location>
        <begin position="71"/>
        <end position="91"/>
    </location>
</feature>
<dbReference type="HOGENOM" id="CLU_2026705_0_0_1"/>
<evidence type="ECO:0000313" key="3">
    <source>
        <dbReference type="Proteomes" id="UP000003163"/>
    </source>
</evidence>